<dbReference type="Proteomes" id="UP000033870">
    <property type="component" value="Unassembled WGS sequence"/>
</dbReference>
<dbReference type="SUPFAM" id="SSF49764">
    <property type="entry name" value="HSP20-like chaperones"/>
    <property type="match status" value="1"/>
</dbReference>
<feature type="domain" description="SHSP" evidence="3">
    <location>
        <begin position="12"/>
        <end position="126"/>
    </location>
</feature>
<protein>
    <submittedName>
        <fullName evidence="4">Heat shock protein Hsp20</fullName>
    </submittedName>
</protein>
<proteinExistence type="inferred from homology"/>
<dbReference type="InterPro" id="IPR031107">
    <property type="entry name" value="Small_HSP"/>
</dbReference>
<dbReference type="PANTHER" id="PTHR11527">
    <property type="entry name" value="HEAT-SHOCK PROTEIN 20 FAMILY MEMBER"/>
    <property type="match status" value="1"/>
</dbReference>
<dbReference type="EMBL" id="LCRX01000020">
    <property type="protein sequence ID" value="KKW41419.1"/>
    <property type="molecule type" value="Genomic_DNA"/>
</dbReference>
<dbReference type="STRING" id="1619044.UY92_C0020G0007"/>
<evidence type="ECO:0000256" key="1">
    <source>
        <dbReference type="PROSITE-ProRule" id="PRU00285"/>
    </source>
</evidence>
<evidence type="ECO:0000313" key="4">
    <source>
        <dbReference type="EMBL" id="KKW41419.1"/>
    </source>
</evidence>
<keyword evidence="4" id="KW-0346">Stress response</keyword>
<dbReference type="Pfam" id="PF00011">
    <property type="entry name" value="HSP20"/>
    <property type="match status" value="1"/>
</dbReference>
<dbReference type="CDD" id="cd06464">
    <property type="entry name" value="ACD_sHsps-like"/>
    <property type="match status" value="1"/>
</dbReference>
<comment type="caution">
    <text evidence="4">The sequence shown here is derived from an EMBL/GenBank/DDBJ whole genome shotgun (WGS) entry which is preliminary data.</text>
</comment>
<sequence length="131" mass="14660">MKSLPALSGHQAMQRAFVPAMDIYETKDAVVVEIPLAGIDPKDVEVSVEKGVLTVQGQSKREHEVDEKNYYRKEVRSGSFFRQVALPVPVKEDRVTAEFADGVLKVNCPKTEVTRTKKVNVQIVKKIPPKK</sequence>
<evidence type="ECO:0000256" key="2">
    <source>
        <dbReference type="RuleBase" id="RU003616"/>
    </source>
</evidence>
<gene>
    <name evidence="4" type="ORF">UY92_C0020G0007</name>
</gene>
<organism evidence="4 5">
    <name type="scientific">Candidatus Magasanikbacteria bacterium GW2011_GWA2_56_11</name>
    <dbReference type="NCBI Taxonomy" id="1619044"/>
    <lineage>
        <taxon>Bacteria</taxon>
        <taxon>Candidatus Magasanikiibacteriota</taxon>
    </lineage>
</organism>
<dbReference type="InterPro" id="IPR008978">
    <property type="entry name" value="HSP20-like_chaperone"/>
</dbReference>
<accession>A0A0G2B7K1</accession>
<evidence type="ECO:0000313" key="5">
    <source>
        <dbReference type="Proteomes" id="UP000033870"/>
    </source>
</evidence>
<name>A0A0G2B7K1_9BACT</name>
<comment type="similarity">
    <text evidence="1 2">Belongs to the small heat shock protein (HSP20) family.</text>
</comment>
<reference evidence="4 5" key="1">
    <citation type="journal article" date="2015" name="Nature">
        <title>rRNA introns, odd ribosomes, and small enigmatic genomes across a large radiation of phyla.</title>
        <authorList>
            <person name="Brown C.T."/>
            <person name="Hug L.A."/>
            <person name="Thomas B.C."/>
            <person name="Sharon I."/>
            <person name="Castelle C.J."/>
            <person name="Singh A."/>
            <person name="Wilkins M.J."/>
            <person name="Williams K.H."/>
            <person name="Banfield J.F."/>
        </authorList>
    </citation>
    <scope>NUCLEOTIDE SEQUENCE [LARGE SCALE GENOMIC DNA]</scope>
</reference>
<dbReference type="Gene3D" id="2.60.40.790">
    <property type="match status" value="1"/>
</dbReference>
<dbReference type="AlphaFoldDB" id="A0A0G2B7K1"/>
<dbReference type="InterPro" id="IPR002068">
    <property type="entry name" value="A-crystallin/Hsp20_dom"/>
</dbReference>
<evidence type="ECO:0000259" key="3">
    <source>
        <dbReference type="PROSITE" id="PS01031"/>
    </source>
</evidence>
<dbReference type="PROSITE" id="PS01031">
    <property type="entry name" value="SHSP"/>
    <property type="match status" value="1"/>
</dbReference>
<dbReference type="PATRIC" id="fig|1619044.3.peg.1242"/>